<comment type="caution">
    <text evidence="1">The sequence shown here is derived from an EMBL/GenBank/DDBJ whole genome shotgun (WGS) entry which is preliminary data.</text>
</comment>
<dbReference type="AlphaFoldDB" id="A0A2H6LDJ1"/>
<dbReference type="Proteomes" id="UP000236527">
    <property type="component" value="Unassembled WGS sequence"/>
</dbReference>
<keyword evidence="2" id="KW-1185">Reference proteome</keyword>
<gene>
    <name evidence="1" type="ORF">NCWK1_0972</name>
</gene>
<name>A0A2H6LDJ1_9NOSO</name>
<protein>
    <submittedName>
        <fullName evidence="1">Uncharacterized protein</fullName>
    </submittedName>
</protein>
<dbReference type="RefSeq" id="WP_103123954.1">
    <property type="nucleotide sequence ID" value="NZ_DF978423.1"/>
</dbReference>
<evidence type="ECO:0000313" key="1">
    <source>
        <dbReference type="EMBL" id="GBE91248.1"/>
    </source>
</evidence>
<dbReference type="EMBL" id="BDGE01000017">
    <property type="protein sequence ID" value="GBE91248.1"/>
    <property type="molecule type" value="Genomic_DNA"/>
</dbReference>
<organism evidence="1 2">
    <name type="scientific">Nostoc cycadae WK-1</name>
    <dbReference type="NCBI Taxonomy" id="1861711"/>
    <lineage>
        <taxon>Bacteria</taxon>
        <taxon>Bacillati</taxon>
        <taxon>Cyanobacteriota</taxon>
        <taxon>Cyanophyceae</taxon>
        <taxon>Nostocales</taxon>
        <taxon>Nostocaceae</taxon>
        <taxon>Nostoc</taxon>
    </lineage>
</organism>
<evidence type="ECO:0000313" key="2">
    <source>
        <dbReference type="Proteomes" id="UP000236527"/>
    </source>
</evidence>
<sequence length="102" mass="11876">MNLSFNFFNWLPLLIIPTNETAQKYKTHDYSQFVKGRDYVFESINQGLEGQMTGVGKGIQPCDYIILRRGAELTKYQVEEIDYYADPPDMWMALLKKVIDNS</sequence>
<proteinExistence type="predicted"/>
<reference evidence="2" key="1">
    <citation type="journal article" date="2018" name="Genome Announc.">
        <title>Draft Genome Sequence of the Nitrogen-Fixing and Hormogonia-Inducing Cyanobacterium Nostoc cycadae Strain WK-1, Isolated from the Coralloid Roots of Cycas revoluta.</title>
        <authorList>
            <person name="Kanesaki Y."/>
            <person name="Hirose M."/>
            <person name="Hirose Y."/>
            <person name="Fujisawa T."/>
            <person name="Nakamura Y."/>
            <person name="Watanabe S."/>
            <person name="Matsunaga S."/>
            <person name="Uchida H."/>
            <person name="Murakami A."/>
        </authorList>
    </citation>
    <scope>NUCLEOTIDE SEQUENCE [LARGE SCALE GENOMIC DNA]</scope>
    <source>
        <strain evidence="2">WK-1</strain>
    </source>
</reference>
<accession>A0A2H6LDJ1</accession>